<dbReference type="Proteomes" id="UP001283361">
    <property type="component" value="Unassembled WGS sequence"/>
</dbReference>
<comment type="caution">
    <text evidence="1">The sequence shown here is derived from an EMBL/GenBank/DDBJ whole genome shotgun (WGS) entry which is preliminary data.</text>
</comment>
<proteinExistence type="predicted"/>
<evidence type="ECO:0000313" key="2">
    <source>
        <dbReference type="Proteomes" id="UP001283361"/>
    </source>
</evidence>
<name>A0AAE1BE39_9GAST</name>
<protein>
    <submittedName>
        <fullName evidence="1">Uncharacterized protein</fullName>
    </submittedName>
</protein>
<accession>A0AAE1BE39</accession>
<evidence type="ECO:0000313" key="1">
    <source>
        <dbReference type="EMBL" id="KAK3803831.1"/>
    </source>
</evidence>
<keyword evidence="2" id="KW-1185">Reference proteome</keyword>
<dbReference type="EMBL" id="JAWDGP010000082">
    <property type="protein sequence ID" value="KAK3803831.1"/>
    <property type="molecule type" value="Genomic_DNA"/>
</dbReference>
<reference evidence="1" key="1">
    <citation type="journal article" date="2023" name="G3 (Bethesda)">
        <title>A reference genome for the long-term kleptoplast-retaining sea slug Elysia crispata morphotype clarki.</title>
        <authorList>
            <person name="Eastman K.E."/>
            <person name="Pendleton A.L."/>
            <person name="Shaikh M.A."/>
            <person name="Suttiyut T."/>
            <person name="Ogas R."/>
            <person name="Tomko P."/>
            <person name="Gavelis G."/>
            <person name="Widhalm J.R."/>
            <person name="Wisecaver J.H."/>
        </authorList>
    </citation>
    <scope>NUCLEOTIDE SEQUENCE</scope>
    <source>
        <strain evidence="1">ECLA1</strain>
    </source>
</reference>
<sequence>MLVKAARTPIPNPRWHWTCLHKILRTDQRPVIGDQYGNPIELYGNTASKPNQWAQGYLSVNSLIRTGHLRTDDKAVLMRSFLMRKERFDVAYREIVDWIQKVPYRKEVSKVLCSGWNTDAFVTLREGQGNQTRLYSFFSCHREIMQEVELLTLEHQKTDCDKIMQL</sequence>
<gene>
    <name evidence="1" type="ORF">RRG08_029425</name>
</gene>
<organism evidence="1 2">
    <name type="scientific">Elysia crispata</name>
    <name type="common">lettuce slug</name>
    <dbReference type="NCBI Taxonomy" id="231223"/>
    <lineage>
        <taxon>Eukaryota</taxon>
        <taxon>Metazoa</taxon>
        <taxon>Spiralia</taxon>
        <taxon>Lophotrochozoa</taxon>
        <taxon>Mollusca</taxon>
        <taxon>Gastropoda</taxon>
        <taxon>Heterobranchia</taxon>
        <taxon>Euthyneura</taxon>
        <taxon>Panpulmonata</taxon>
        <taxon>Sacoglossa</taxon>
        <taxon>Placobranchoidea</taxon>
        <taxon>Plakobranchidae</taxon>
        <taxon>Elysia</taxon>
    </lineage>
</organism>
<dbReference type="AlphaFoldDB" id="A0AAE1BE39"/>